<evidence type="ECO:0000313" key="2">
    <source>
        <dbReference type="Proteomes" id="UP000546464"/>
    </source>
</evidence>
<gene>
    <name evidence="1" type="ORF">H5P28_11610</name>
</gene>
<accession>A0A842HH67</accession>
<dbReference type="AlphaFoldDB" id="A0A842HH67"/>
<evidence type="ECO:0000313" key="1">
    <source>
        <dbReference type="EMBL" id="MBC2594904.1"/>
    </source>
</evidence>
<dbReference type="RefSeq" id="WP_185675870.1">
    <property type="nucleotide sequence ID" value="NZ_JACHVB010000035.1"/>
</dbReference>
<proteinExistence type="predicted"/>
<keyword evidence="2" id="KW-1185">Reference proteome</keyword>
<name>A0A842HH67_9BACT</name>
<protein>
    <submittedName>
        <fullName evidence="1">Uncharacterized protein</fullName>
    </submittedName>
</protein>
<dbReference type="EMBL" id="JACHVB010000035">
    <property type="protein sequence ID" value="MBC2594904.1"/>
    <property type="molecule type" value="Genomic_DNA"/>
</dbReference>
<reference evidence="1 2" key="1">
    <citation type="submission" date="2020-07" db="EMBL/GenBank/DDBJ databases">
        <authorList>
            <person name="Feng X."/>
        </authorList>
    </citation>
    <scope>NUCLEOTIDE SEQUENCE [LARGE SCALE GENOMIC DNA]</scope>
    <source>
        <strain evidence="1 2">JCM31066</strain>
    </source>
</reference>
<comment type="caution">
    <text evidence="1">The sequence shown here is derived from an EMBL/GenBank/DDBJ whole genome shotgun (WGS) entry which is preliminary data.</text>
</comment>
<dbReference type="Proteomes" id="UP000546464">
    <property type="component" value="Unassembled WGS sequence"/>
</dbReference>
<organism evidence="1 2">
    <name type="scientific">Ruficoccus amylovorans</name>
    <dbReference type="NCBI Taxonomy" id="1804625"/>
    <lineage>
        <taxon>Bacteria</taxon>
        <taxon>Pseudomonadati</taxon>
        <taxon>Verrucomicrobiota</taxon>
        <taxon>Opitutia</taxon>
        <taxon>Puniceicoccales</taxon>
        <taxon>Cerasicoccaceae</taxon>
        <taxon>Ruficoccus</taxon>
    </lineage>
</organism>
<sequence length="431" mass="47954">MSTETTTRIKDDERMYVRSFEGITPGQGKDHVGEECAFWRGNFNEKITGTLIGIASIESIGDCDGIELHPPFRVRYQNGVLAWVEHCALIHDLDPTKAPENLPELPEGVAYIGLGPLSDEKHAHGLGHWACLWGWSDQAGTGDGWVNNNQGHRQIHYAFTASSAYARQHWPHHYKAYLHNKALEDAAPEPRFKVGDTVEVNGTSEKGIVTRPGKYASKIKITSAGKPSTETFPTEDLKPWDASKEYGYLPNGERIIPEDGFEIVPKGHSADSPLRVCERDLGWVDYIYPSIESAEASGNIIAYARRKQPTVAENATVQSVEEAFDRLSKEGINEEALAIAKDRVELLAKRYFIEGAKWQRKNGKLPEARQAPAVDSDTWAVCDAPSQFFKDGMEAIEGARRLTIHRGRKQIVCRVTHRVTKSGIERIGGPK</sequence>